<evidence type="ECO:0000256" key="1">
    <source>
        <dbReference type="SAM" id="Phobius"/>
    </source>
</evidence>
<sequence>MFHAYLAHSTNQEAWDVAIPHADKATQYVQVKIYDSADHAVKMMQDVHRKVELGTIHDGGNVVDRIDFAVNEDIFDAVRAKAALHSELNGMHVYSIPVSDNTVTNVVVDGFNNVGPDELANLFGQWFGGTLTVACLHAMAQAFLVYKGAKTAAAAREAFELAHCLVCPRRGCGKRYCVTARKTNVMFLSGHPVIAAIAAGMIARAMAKRWYESRESMAAALNVRCCTSNCWFEVSQARITVLPLPKPKAGPKGSVTFSFLALSASVCFSVEIKVKPSINC</sequence>
<proteinExistence type="predicted"/>
<accession>A0A9D7F8X2</accession>
<organism evidence="2 3">
    <name type="scientific">Candidatus Propionivibrio dominans</name>
    <dbReference type="NCBI Taxonomy" id="2954373"/>
    <lineage>
        <taxon>Bacteria</taxon>
        <taxon>Pseudomonadati</taxon>
        <taxon>Pseudomonadota</taxon>
        <taxon>Betaproteobacteria</taxon>
        <taxon>Rhodocyclales</taxon>
        <taxon>Rhodocyclaceae</taxon>
        <taxon>Propionivibrio</taxon>
    </lineage>
</organism>
<evidence type="ECO:0000313" key="3">
    <source>
        <dbReference type="Proteomes" id="UP000886602"/>
    </source>
</evidence>
<reference evidence="2" key="1">
    <citation type="submission" date="2020-10" db="EMBL/GenBank/DDBJ databases">
        <title>Connecting structure to function with the recovery of over 1000 high-quality activated sludge metagenome-assembled genomes encoding full-length rRNA genes using long-read sequencing.</title>
        <authorList>
            <person name="Singleton C.M."/>
            <person name="Petriglieri F."/>
            <person name="Kristensen J.M."/>
            <person name="Kirkegaard R.H."/>
            <person name="Michaelsen T.Y."/>
            <person name="Andersen M.H."/>
            <person name="Karst S.M."/>
            <person name="Dueholm M.S."/>
            <person name="Nielsen P.H."/>
            <person name="Albertsen M."/>
        </authorList>
    </citation>
    <scope>NUCLEOTIDE SEQUENCE</scope>
    <source>
        <strain evidence="2">EsbW_18-Q3-R4-48_MAXAC.044</strain>
    </source>
</reference>
<comment type="caution">
    <text evidence="2">The sequence shown here is derived from an EMBL/GenBank/DDBJ whole genome shotgun (WGS) entry which is preliminary data.</text>
</comment>
<evidence type="ECO:0000313" key="2">
    <source>
        <dbReference type="EMBL" id="MBK7424330.1"/>
    </source>
</evidence>
<name>A0A9D7F8X2_9RHOO</name>
<gene>
    <name evidence="2" type="ORF">IPJ48_15305</name>
</gene>
<keyword evidence="1" id="KW-1133">Transmembrane helix</keyword>
<keyword evidence="1" id="KW-0812">Transmembrane</keyword>
<dbReference type="AlphaFoldDB" id="A0A9D7F8X2"/>
<dbReference type="Proteomes" id="UP000886602">
    <property type="component" value="Unassembled WGS sequence"/>
</dbReference>
<dbReference type="EMBL" id="JADJNC010000028">
    <property type="protein sequence ID" value="MBK7424330.1"/>
    <property type="molecule type" value="Genomic_DNA"/>
</dbReference>
<feature type="transmembrane region" description="Helical" evidence="1">
    <location>
        <begin position="185"/>
        <end position="207"/>
    </location>
</feature>
<keyword evidence="1" id="KW-0472">Membrane</keyword>
<protein>
    <submittedName>
        <fullName evidence="2">Uncharacterized protein</fullName>
    </submittedName>
</protein>